<dbReference type="GO" id="GO:0006352">
    <property type="term" value="P:DNA-templated transcription initiation"/>
    <property type="evidence" value="ECO:0007669"/>
    <property type="project" value="InterPro"/>
</dbReference>
<organism evidence="9 10">
    <name type="scientific">Thermogemmata fonticola</name>
    <dbReference type="NCBI Taxonomy" id="2755323"/>
    <lineage>
        <taxon>Bacteria</taxon>
        <taxon>Pseudomonadati</taxon>
        <taxon>Planctomycetota</taxon>
        <taxon>Planctomycetia</taxon>
        <taxon>Gemmatales</taxon>
        <taxon>Gemmataceae</taxon>
        <taxon>Thermogemmata</taxon>
    </lineage>
</organism>
<keyword evidence="4" id="KW-0238">DNA-binding</keyword>
<evidence type="ECO:0000256" key="3">
    <source>
        <dbReference type="ARBA" id="ARBA00023082"/>
    </source>
</evidence>
<evidence type="ECO:0000313" key="9">
    <source>
        <dbReference type="EMBL" id="MBA2225640.1"/>
    </source>
</evidence>
<evidence type="ECO:0000256" key="6">
    <source>
        <dbReference type="SAM" id="MobiDB-lite"/>
    </source>
</evidence>
<comment type="caution">
    <text evidence="9">The sequence shown here is derived from an EMBL/GenBank/DDBJ whole genome shotgun (WGS) entry which is preliminary data.</text>
</comment>
<dbReference type="CDD" id="cd06171">
    <property type="entry name" value="Sigma70_r4"/>
    <property type="match status" value="1"/>
</dbReference>
<evidence type="ECO:0000259" key="7">
    <source>
        <dbReference type="Pfam" id="PF04542"/>
    </source>
</evidence>
<feature type="region of interest" description="Disordered" evidence="6">
    <location>
        <begin position="1"/>
        <end position="22"/>
    </location>
</feature>
<feature type="domain" description="RNA polymerase sigma factor 70 region 4 type 2" evidence="8">
    <location>
        <begin position="148"/>
        <end position="201"/>
    </location>
</feature>
<dbReference type="Pfam" id="PF04542">
    <property type="entry name" value="Sigma70_r2"/>
    <property type="match status" value="1"/>
</dbReference>
<dbReference type="Proteomes" id="UP000542342">
    <property type="component" value="Unassembled WGS sequence"/>
</dbReference>
<dbReference type="InterPro" id="IPR036388">
    <property type="entry name" value="WH-like_DNA-bd_sf"/>
</dbReference>
<keyword evidence="3" id="KW-0731">Sigma factor</keyword>
<evidence type="ECO:0000256" key="1">
    <source>
        <dbReference type="ARBA" id="ARBA00010641"/>
    </source>
</evidence>
<keyword evidence="10" id="KW-1185">Reference proteome</keyword>
<dbReference type="InterPro" id="IPR013325">
    <property type="entry name" value="RNA_pol_sigma_r2"/>
</dbReference>
<dbReference type="EMBL" id="JACEFB010000002">
    <property type="protein sequence ID" value="MBA2225640.1"/>
    <property type="molecule type" value="Genomic_DNA"/>
</dbReference>
<reference evidence="9 10" key="1">
    <citation type="submission" date="2020-07" db="EMBL/GenBank/DDBJ databases">
        <title>Thermogemmata thermophila gen. nov., sp. nov., a novel moderate thermophilic planctomycete from a Kamchatka hot spring.</title>
        <authorList>
            <person name="Elcheninov A.G."/>
            <person name="Podosokorskaya O.A."/>
            <person name="Kovaleva O.L."/>
            <person name="Novikov A."/>
            <person name="Bonch-Osmolovskaya E.A."/>
            <person name="Toshchakov S.V."/>
            <person name="Kublanov I.V."/>
        </authorList>
    </citation>
    <scope>NUCLEOTIDE SEQUENCE [LARGE SCALE GENOMIC DNA]</scope>
    <source>
        <strain evidence="9 10">2918</strain>
    </source>
</reference>
<dbReference type="InterPro" id="IPR013324">
    <property type="entry name" value="RNA_pol_sigma_r3/r4-like"/>
</dbReference>
<keyword evidence="2" id="KW-0805">Transcription regulation</keyword>
<dbReference type="Pfam" id="PF08281">
    <property type="entry name" value="Sigma70_r4_2"/>
    <property type="match status" value="1"/>
</dbReference>
<keyword evidence="5" id="KW-0804">Transcription</keyword>
<evidence type="ECO:0000256" key="2">
    <source>
        <dbReference type="ARBA" id="ARBA00023015"/>
    </source>
</evidence>
<accession>A0A7V8VD55</accession>
<sequence>MSGEKESLPAERGAQSPVGKAGEEGLRLASDELLLARWGQSGDPLAFALLFERHRTAAYRVAWRLLGNEADALDAVQEGFIKVLTQWHQFRGQSRFKTWLMRVVSRVALDIGRQRQRHNRCESWSRQADLQSSMHSPREERLDGEELRQQVQTALASLPALQRQALVLYVDGGLTYREIADVQGVSLGTVMSRLFHARRKLRALLARQVPDP</sequence>
<name>A0A7V8VD55_9BACT</name>
<dbReference type="InterPro" id="IPR039425">
    <property type="entry name" value="RNA_pol_sigma-70-like"/>
</dbReference>
<dbReference type="InterPro" id="IPR013249">
    <property type="entry name" value="RNA_pol_sigma70_r4_t2"/>
</dbReference>
<dbReference type="GO" id="GO:0003677">
    <property type="term" value="F:DNA binding"/>
    <property type="evidence" value="ECO:0007669"/>
    <property type="project" value="UniProtKB-KW"/>
</dbReference>
<protein>
    <submittedName>
        <fullName evidence="9">RNA polymerase sigma factor</fullName>
    </submittedName>
</protein>
<dbReference type="Gene3D" id="1.10.10.10">
    <property type="entry name" value="Winged helix-like DNA-binding domain superfamily/Winged helix DNA-binding domain"/>
    <property type="match status" value="1"/>
</dbReference>
<dbReference type="SUPFAM" id="SSF88946">
    <property type="entry name" value="Sigma2 domain of RNA polymerase sigma factors"/>
    <property type="match status" value="1"/>
</dbReference>
<dbReference type="GO" id="GO:0016987">
    <property type="term" value="F:sigma factor activity"/>
    <property type="evidence" value="ECO:0007669"/>
    <property type="project" value="UniProtKB-KW"/>
</dbReference>
<gene>
    <name evidence="9" type="ORF">H0921_05630</name>
</gene>
<dbReference type="InterPro" id="IPR007627">
    <property type="entry name" value="RNA_pol_sigma70_r2"/>
</dbReference>
<dbReference type="PANTHER" id="PTHR43133:SF8">
    <property type="entry name" value="RNA POLYMERASE SIGMA FACTOR HI_1459-RELATED"/>
    <property type="match status" value="1"/>
</dbReference>
<evidence type="ECO:0000313" key="10">
    <source>
        <dbReference type="Proteomes" id="UP000542342"/>
    </source>
</evidence>
<dbReference type="PANTHER" id="PTHR43133">
    <property type="entry name" value="RNA POLYMERASE ECF-TYPE SIGMA FACTO"/>
    <property type="match status" value="1"/>
</dbReference>
<dbReference type="InterPro" id="IPR014284">
    <property type="entry name" value="RNA_pol_sigma-70_dom"/>
</dbReference>
<evidence type="ECO:0000256" key="4">
    <source>
        <dbReference type="ARBA" id="ARBA00023125"/>
    </source>
</evidence>
<comment type="similarity">
    <text evidence="1">Belongs to the sigma-70 factor family. ECF subfamily.</text>
</comment>
<dbReference type="AlphaFoldDB" id="A0A7V8VD55"/>
<feature type="region of interest" description="Disordered" evidence="6">
    <location>
        <begin position="122"/>
        <end position="141"/>
    </location>
</feature>
<proteinExistence type="inferred from homology"/>
<feature type="domain" description="RNA polymerase sigma-70 region 2" evidence="7">
    <location>
        <begin position="50"/>
        <end position="117"/>
    </location>
</feature>
<dbReference type="NCBIfam" id="TIGR02937">
    <property type="entry name" value="sigma70-ECF"/>
    <property type="match status" value="1"/>
</dbReference>
<dbReference type="SUPFAM" id="SSF88659">
    <property type="entry name" value="Sigma3 and sigma4 domains of RNA polymerase sigma factors"/>
    <property type="match status" value="1"/>
</dbReference>
<dbReference type="Gene3D" id="1.10.1740.10">
    <property type="match status" value="1"/>
</dbReference>
<feature type="compositionally biased region" description="Polar residues" evidence="6">
    <location>
        <begin position="122"/>
        <end position="135"/>
    </location>
</feature>
<evidence type="ECO:0000259" key="8">
    <source>
        <dbReference type="Pfam" id="PF08281"/>
    </source>
</evidence>
<evidence type="ECO:0000256" key="5">
    <source>
        <dbReference type="ARBA" id="ARBA00023163"/>
    </source>
</evidence>